<proteinExistence type="predicted"/>
<protein>
    <submittedName>
        <fullName evidence="1">Uncharacterized protein</fullName>
    </submittedName>
</protein>
<dbReference type="EMBL" id="JAOPJF010000143">
    <property type="protein sequence ID" value="KAK1138537.1"/>
    <property type="molecule type" value="Genomic_DNA"/>
</dbReference>
<comment type="caution">
    <text evidence="1">The sequence shown here is derived from an EMBL/GenBank/DDBJ whole genome shotgun (WGS) entry which is preliminary data.</text>
</comment>
<accession>A0ACC3AM03</accession>
<name>A0ACC3AM03_9EURO</name>
<gene>
    <name evidence="1" type="ORF">N8T08_002423</name>
</gene>
<sequence>MTVPIHPDLPVYQRAAIRQGIGETATTSIESIPIDQPGPGQILVKITWTGLCGSDKSLLHDEWKDFGITMMDQTKGIAGHEGAGVVVAVGEGMQRRWKVGDRAGVKWIAATCGECEFCLNGVDEVHCVNQINSGFSAPGTFQEYCLADGRYSSRIPDGVADEEAGPIMCGGVTAYTACKRSGVKPGQWIVLPGAGGGLGHLAIQYARAMGMRVIAIDGGEQKRELCEKLGAEVFIDFTKTADIAVEIMKITAHGAQGVIVTAATKQAYATAPTFLRPNGTVVVVGLPKDASILAGAPPLLMALKRLDIVGNITGSLKDVEEALDFTARGIVRPVLVKGKLEDLGSWLEKLKNGQLAGRAVLQVAA</sequence>
<reference evidence="1 2" key="1">
    <citation type="journal article" date="2023" name="ACS Omega">
        <title>Identification of the Neoaspergillic Acid Biosynthesis Gene Cluster by Establishing an In Vitro CRISPR-Ribonucleoprotein Genetic System in Aspergillus melleus.</title>
        <authorList>
            <person name="Yuan B."/>
            <person name="Grau M.F."/>
            <person name="Murata R.M."/>
            <person name="Torok T."/>
            <person name="Venkateswaran K."/>
            <person name="Stajich J.E."/>
            <person name="Wang C.C.C."/>
        </authorList>
    </citation>
    <scope>NUCLEOTIDE SEQUENCE [LARGE SCALE GENOMIC DNA]</scope>
    <source>
        <strain evidence="1 2">IMV 1140</strain>
    </source>
</reference>
<evidence type="ECO:0000313" key="1">
    <source>
        <dbReference type="EMBL" id="KAK1138537.1"/>
    </source>
</evidence>
<keyword evidence="2" id="KW-1185">Reference proteome</keyword>
<organism evidence="1 2">
    <name type="scientific">Aspergillus melleus</name>
    <dbReference type="NCBI Taxonomy" id="138277"/>
    <lineage>
        <taxon>Eukaryota</taxon>
        <taxon>Fungi</taxon>
        <taxon>Dikarya</taxon>
        <taxon>Ascomycota</taxon>
        <taxon>Pezizomycotina</taxon>
        <taxon>Eurotiomycetes</taxon>
        <taxon>Eurotiomycetidae</taxon>
        <taxon>Eurotiales</taxon>
        <taxon>Aspergillaceae</taxon>
        <taxon>Aspergillus</taxon>
        <taxon>Aspergillus subgen. Circumdati</taxon>
    </lineage>
</organism>
<dbReference type="Proteomes" id="UP001177260">
    <property type="component" value="Unassembled WGS sequence"/>
</dbReference>
<evidence type="ECO:0000313" key="2">
    <source>
        <dbReference type="Proteomes" id="UP001177260"/>
    </source>
</evidence>